<evidence type="ECO:0000259" key="2">
    <source>
        <dbReference type="Pfam" id="PF04851"/>
    </source>
</evidence>
<dbReference type="PANTHER" id="PTHR47396">
    <property type="entry name" value="TYPE I RESTRICTION ENZYME ECOKI R PROTEIN"/>
    <property type="match status" value="1"/>
</dbReference>
<dbReference type="InterPro" id="IPR027417">
    <property type="entry name" value="P-loop_NTPase"/>
</dbReference>
<dbReference type="GO" id="GO:0005524">
    <property type="term" value="F:ATP binding"/>
    <property type="evidence" value="ECO:0007669"/>
    <property type="project" value="InterPro"/>
</dbReference>
<dbReference type="InterPro" id="IPR050742">
    <property type="entry name" value="Helicase_Restrict-Modif_Enz"/>
</dbReference>
<dbReference type="AlphaFoldDB" id="A0A6J6EI74"/>
<feature type="compositionally biased region" description="Acidic residues" evidence="1">
    <location>
        <begin position="474"/>
        <end position="483"/>
    </location>
</feature>
<evidence type="ECO:0000256" key="1">
    <source>
        <dbReference type="SAM" id="MobiDB-lite"/>
    </source>
</evidence>
<proteinExistence type="predicted"/>
<dbReference type="PANTHER" id="PTHR47396:SF1">
    <property type="entry name" value="ATP-DEPENDENT HELICASE IRC3-RELATED"/>
    <property type="match status" value="1"/>
</dbReference>
<accession>A0A6J6EI74</accession>
<feature type="domain" description="Helicase/UvrB N-terminal" evidence="2">
    <location>
        <begin position="18"/>
        <end position="207"/>
    </location>
</feature>
<dbReference type="InterPro" id="IPR006935">
    <property type="entry name" value="Helicase/UvrB_N"/>
</dbReference>
<name>A0A6J6EI74_9ZZZZ</name>
<protein>
    <submittedName>
        <fullName evidence="3">Unannotated protein</fullName>
    </submittedName>
</protein>
<dbReference type="Gene3D" id="3.40.50.300">
    <property type="entry name" value="P-loop containing nucleotide triphosphate hydrolases"/>
    <property type="match status" value="2"/>
</dbReference>
<organism evidence="3">
    <name type="scientific">freshwater metagenome</name>
    <dbReference type="NCBI Taxonomy" id="449393"/>
    <lineage>
        <taxon>unclassified sequences</taxon>
        <taxon>metagenomes</taxon>
        <taxon>ecological metagenomes</taxon>
    </lineage>
</organism>
<feature type="region of interest" description="Disordered" evidence="1">
    <location>
        <begin position="457"/>
        <end position="485"/>
    </location>
</feature>
<dbReference type="EMBL" id="CAEZSR010000104">
    <property type="protein sequence ID" value="CAB4572698.1"/>
    <property type="molecule type" value="Genomic_DNA"/>
</dbReference>
<gene>
    <name evidence="3" type="ORF">UFOPK1493_02506</name>
</gene>
<dbReference type="GO" id="GO:0016787">
    <property type="term" value="F:hydrolase activity"/>
    <property type="evidence" value="ECO:0007669"/>
    <property type="project" value="InterPro"/>
</dbReference>
<reference evidence="3" key="1">
    <citation type="submission" date="2020-05" db="EMBL/GenBank/DDBJ databases">
        <authorList>
            <person name="Chiriac C."/>
            <person name="Salcher M."/>
            <person name="Ghai R."/>
            <person name="Kavagutti S V."/>
        </authorList>
    </citation>
    <scope>NUCLEOTIDE SEQUENCE</scope>
</reference>
<dbReference type="Pfam" id="PF04851">
    <property type="entry name" value="ResIII"/>
    <property type="match status" value="1"/>
</dbReference>
<sequence length="849" mass="92254">MSIPYDSELVANVAYSLDLRTPNVAALDAIAQRLDDALDGTEMVADLATGVGKTFIAAGLLDYLAESGVRNVVIITPGSTIQRKTINNLTPGHPKFLRGLRCNPLVVTLDDLERGTVAQALDDESRFKVFVFTVQSLLRPDTKDARRAHRAHETLGIALYEYLQNASDLVVIADEHHVYYSGNARKFQQAIDELHPTALIGLTATPDKSTESKVVYRYPLAEAIADGYVKIPVLVARQDGMKDLRTQMADGLALLDAKQSALDAYCKQTKKSTVQPVMFVVAQTIDEANEIRDMLAGPDMLADDAKVLVVTSEEPDSTLEQLDRLEDSSSPVRAVVSVSMLKEGWDVKNIYVIAAVRAMESQLLTEQILGRGLRLPFGERTGVPMLDTVEVLSHHSFADLLKSARVLLEATLGERASEAKAVANPVFGVAVAGGDVAQVSNQLSTSETGGSVVIELPGSAPAATDRGQQSLFGSDDDGDDSESEQTHVGMGFATIDTRLGEAAETAQVLTTTLTPRAPGGVKIPLFLPRVTTRWEREPFSLGDVNLVNVEALGRQFADDEGATLNRKAVDATRQSDGTVAIDFHDETETVMAAQPRLPFNTIESDLASRLMQTNGVAATVSEANAATAVARAFLQGAEVTEDTPWRAEHGRLATSALAQWISNQQTSRPAREVKEVTQVKWPDPVERVEARPPADRHLITSSKQFTKLYPYKGWTRSVYEINCFDAYSTEFRLATLFETTAGVRAWVRIDDSVPLRITYLIGAIQREYEPDFIVIDDQGTHWIVEGKRDDEMNSTVVLAKRDAAVAWVTAVNSSPNVQQRWGYVLASESVTAAAASWNALKTAAGAVSS</sequence>
<dbReference type="SUPFAM" id="SSF52540">
    <property type="entry name" value="P-loop containing nucleoside triphosphate hydrolases"/>
    <property type="match status" value="1"/>
</dbReference>
<evidence type="ECO:0000313" key="3">
    <source>
        <dbReference type="EMBL" id="CAB4572698.1"/>
    </source>
</evidence>
<dbReference type="GO" id="GO:0003677">
    <property type="term" value="F:DNA binding"/>
    <property type="evidence" value="ECO:0007669"/>
    <property type="project" value="InterPro"/>
</dbReference>
<dbReference type="GO" id="GO:0005829">
    <property type="term" value="C:cytosol"/>
    <property type="evidence" value="ECO:0007669"/>
    <property type="project" value="TreeGrafter"/>
</dbReference>